<keyword evidence="2" id="KW-1185">Reference proteome</keyword>
<evidence type="ECO:0000313" key="3">
    <source>
        <dbReference type="WBParaSite" id="GPUH_0001661701-mRNA-1"/>
    </source>
</evidence>
<dbReference type="EMBL" id="UYRT01083971">
    <property type="protein sequence ID" value="VDN28181.1"/>
    <property type="molecule type" value="Genomic_DNA"/>
</dbReference>
<dbReference type="WBParaSite" id="GPUH_0001661701-mRNA-1">
    <property type="protein sequence ID" value="GPUH_0001661701-mRNA-1"/>
    <property type="gene ID" value="GPUH_0001661701"/>
</dbReference>
<dbReference type="AlphaFoldDB" id="A0A183E6K4"/>
<proteinExistence type="predicted"/>
<sequence length="94" mass="10526">MAMLDRLTPIPDLVRFLNHQLVNVQQHLDHQYVMAPFLRHVVDPDHATIVEFAVRALQMNGSAIGRVAANRVIVGAVQMNSGEFKSQFASMKSE</sequence>
<evidence type="ECO:0000313" key="1">
    <source>
        <dbReference type="EMBL" id="VDN28181.1"/>
    </source>
</evidence>
<gene>
    <name evidence="1" type="ORF">GPUH_LOCUS16595</name>
</gene>
<organism evidence="3">
    <name type="scientific">Gongylonema pulchrum</name>
    <dbReference type="NCBI Taxonomy" id="637853"/>
    <lineage>
        <taxon>Eukaryota</taxon>
        <taxon>Metazoa</taxon>
        <taxon>Ecdysozoa</taxon>
        <taxon>Nematoda</taxon>
        <taxon>Chromadorea</taxon>
        <taxon>Rhabditida</taxon>
        <taxon>Spirurina</taxon>
        <taxon>Spiruromorpha</taxon>
        <taxon>Spiruroidea</taxon>
        <taxon>Gongylonematidae</taxon>
        <taxon>Gongylonema</taxon>
    </lineage>
</organism>
<name>A0A183E6K4_9BILA</name>
<reference evidence="1 2" key="2">
    <citation type="submission" date="2018-11" db="EMBL/GenBank/DDBJ databases">
        <authorList>
            <consortium name="Pathogen Informatics"/>
        </authorList>
    </citation>
    <scope>NUCLEOTIDE SEQUENCE [LARGE SCALE GENOMIC DNA]</scope>
</reference>
<dbReference type="Proteomes" id="UP000271098">
    <property type="component" value="Unassembled WGS sequence"/>
</dbReference>
<reference evidence="3" key="1">
    <citation type="submission" date="2016-06" db="UniProtKB">
        <authorList>
            <consortium name="WormBaseParasite"/>
        </authorList>
    </citation>
    <scope>IDENTIFICATION</scope>
</reference>
<protein>
    <submittedName>
        <fullName evidence="3">Ferritin domain-containing protein</fullName>
    </submittedName>
</protein>
<accession>A0A183E6K4</accession>
<evidence type="ECO:0000313" key="2">
    <source>
        <dbReference type="Proteomes" id="UP000271098"/>
    </source>
</evidence>